<evidence type="ECO:0000313" key="3">
    <source>
        <dbReference type="Proteomes" id="UP000093482"/>
    </source>
</evidence>
<keyword evidence="1" id="KW-1133">Transmembrane helix</keyword>
<sequence length="67" mass="7766">MLRTNAENAKRCYYELYNIACFALLVTQLAFLFMYRFAKKCAVTATKQTSLHNIHVNRKLEGISYGI</sequence>
<keyword evidence="1" id="KW-0812">Transmembrane</keyword>
<dbReference type="Proteomes" id="UP000093482">
    <property type="component" value="Unassembled WGS sequence"/>
</dbReference>
<reference evidence="2 3" key="1">
    <citation type="submission" date="2016-07" db="EMBL/GenBank/DDBJ databases">
        <title>Caryophanon latum genome sequencing.</title>
        <authorList>
            <person name="Verma A."/>
            <person name="Pal Y."/>
            <person name="Krishnamurthi S."/>
        </authorList>
    </citation>
    <scope>NUCLEOTIDE SEQUENCE [LARGE SCALE GENOMIC DNA]</scope>
    <source>
        <strain evidence="2 3">DSM 14151</strain>
    </source>
</reference>
<evidence type="ECO:0000256" key="1">
    <source>
        <dbReference type="SAM" id="Phobius"/>
    </source>
</evidence>
<organism evidence="2 3">
    <name type="scientific">Caryophanon latum</name>
    <dbReference type="NCBI Taxonomy" id="33977"/>
    <lineage>
        <taxon>Bacteria</taxon>
        <taxon>Bacillati</taxon>
        <taxon>Bacillota</taxon>
        <taxon>Bacilli</taxon>
        <taxon>Bacillales</taxon>
        <taxon>Caryophanaceae</taxon>
        <taxon>Caryophanon</taxon>
    </lineage>
</organism>
<feature type="transmembrane region" description="Helical" evidence="1">
    <location>
        <begin position="16"/>
        <end position="38"/>
    </location>
</feature>
<protein>
    <submittedName>
        <fullName evidence="2">Uncharacterized protein</fullName>
    </submittedName>
</protein>
<comment type="caution">
    <text evidence="2">The sequence shown here is derived from an EMBL/GenBank/DDBJ whole genome shotgun (WGS) entry which is preliminary data.</text>
</comment>
<keyword evidence="1" id="KW-0472">Membrane</keyword>
<name>A0A1C0YWA9_9BACL</name>
<dbReference type="AlphaFoldDB" id="A0A1C0YWA9"/>
<proteinExistence type="predicted"/>
<keyword evidence="3" id="KW-1185">Reference proteome</keyword>
<gene>
    <name evidence="2" type="ORF">A6K76_08855</name>
</gene>
<dbReference type="EMBL" id="MATO01000028">
    <property type="protein sequence ID" value="OCS91447.1"/>
    <property type="molecule type" value="Genomic_DNA"/>
</dbReference>
<evidence type="ECO:0000313" key="2">
    <source>
        <dbReference type="EMBL" id="OCS91447.1"/>
    </source>
</evidence>
<accession>A0A1C0YWA9</accession>